<reference evidence="2" key="2">
    <citation type="submission" date="2024-07" db="EMBL/GenBank/DDBJ databases">
        <authorList>
            <person name="Foxall R."/>
        </authorList>
    </citation>
    <scope>NUCLEOTIDE SEQUENCE</scope>
</reference>
<name>A0AB39C9V2_9VIRU</name>
<dbReference type="Pfam" id="PF12571">
    <property type="entry name" value="Phage_tail_fib"/>
    <property type="match status" value="1"/>
</dbReference>
<proteinExistence type="predicted"/>
<evidence type="ECO:0000313" key="2">
    <source>
        <dbReference type="EMBL" id="XDJ03487.1"/>
    </source>
</evidence>
<accession>A0AB39C9V2</accession>
<dbReference type="InterPro" id="IPR022225">
    <property type="entry name" value="Phage_tail_fibre_N"/>
</dbReference>
<reference evidence="2" key="1">
    <citation type="journal article" date="2024" name="Genome Announc.">
        <title>Genome sequence of H905.</title>
        <authorList>
            <person name="Whistler C."/>
            <person name="Calawa J."/>
        </authorList>
    </citation>
    <scope>NUCLEOTIDE SEQUENCE</scope>
</reference>
<dbReference type="InterPro" id="IPR051934">
    <property type="entry name" value="Phage_Tail_Fiber_Structural"/>
</dbReference>
<dbReference type="GO" id="GO:0098024">
    <property type="term" value="C:virus tail, fiber"/>
    <property type="evidence" value="ECO:0007669"/>
    <property type="project" value="UniProtKB-KW"/>
</dbReference>
<dbReference type="PANTHER" id="PTHR35191">
    <property type="entry name" value="PROPHAGE SIDE TAIL FIBER PROTEIN HOMOLOG STFQ-RELATED"/>
    <property type="match status" value="1"/>
</dbReference>
<organism evidence="2">
    <name type="scientific">Aliivibrio phage vB_Alvi_H905</name>
    <dbReference type="NCBI Taxonomy" id="3234039"/>
    <lineage>
        <taxon>Viruses</taxon>
    </lineage>
</organism>
<dbReference type="SUPFAM" id="SSF88874">
    <property type="entry name" value="Receptor-binding domain of short tail fibre protein gp12"/>
    <property type="match status" value="1"/>
</dbReference>
<dbReference type="PANTHER" id="PTHR35191:SF1">
    <property type="entry name" value="PROPHAGE SIDE TAIL FIBER PROTEIN HOMOLOG STFQ-RELATED"/>
    <property type="match status" value="1"/>
</dbReference>
<feature type="domain" description="Phage tail fibre protein N-terminal" evidence="1">
    <location>
        <begin position="2"/>
        <end position="147"/>
    </location>
</feature>
<dbReference type="InterPro" id="IPR037053">
    <property type="entry name" value="Phage_tail_collar_dom_sf"/>
</dbReference>
<evidence type="ECO:0000259" key="1">
    <source>
        <dbReference type="Pfam" id="PF12571"/>
    </source>
</evidence>
<dbReference type="Gene3D" id="3.90.1340.10">
    <property type="entry name" value="Phage tail collar domain"/>
    <property type="match status" value="1"/>
</dbReference>
<protein>
    <submittedName>
        <fullName evidence="2">Tail fiber protein H</fullName>
    </submittedName>
</protein>
<dbReference type="EMBL" id="PP986400">
    <property type="protein sequence ID" value="XDJ03487.1"/>
    <property type="molecule type" value="Genomic_DNA"/>
</dbReference>
<gene>
    <name evidence="2" type="ORF">H905_00069</name>
</gene>
<sequence>MNYSTIPTVVGAAKLRNASLLGKKVDITRVAFGDGDGAEYEPTGQETALKNQVYECPPNRIEEEAGAPTWIELEAVIPHNVGGWYLREVCCFDDEDDLIFIGNIPSSFKPSGEAGVIKDLVFEMVYDAVAADVVQIKIDPNVVIATREYVDKKVLELERKDNAATDKDIDSESQDKKHVKLPQLWRAIRKYVLDKLWLPLAELIYPVGSPIPYPGTEAPSDKYIAFIGQAFDMVAFPMLAERYPSGIMPDLRKGYIRGLGEGEEALSFKAQSVQPLGFEGEDMDPHQHSVTMRGGNVASGGSSGFYMSYQQQWSQTQKTQAVSAGKAKGIITGTGDETNPNSYRFLFITRAA</sequence>